<evidence type="ECO:0000256" key="1">
    <source>
        <dbReference type="ARBA" id="ARBA00009437"/>
    </source>
</evidence>
<dbReference type="PANTHER" id="PTHR30537:SF79">
    <property type="entry name" value="TRANSCRIPTIONAL REGULATOR-RELATED"/>
    <property type="match status" value="1"/>
</dbReference>
<dbReference type="GO" id="GO:0003700">
    <property type="term" value="F:DNA-binding transcription factor activity"/>
    <property type="evidence" value="ECO:0007669"/>
    <property type="project" value="InterPro"/>
</dbReference>
<name>A0A4R5M1D7_9BURK</name>
<dbReference type="PANTHER" id="PTHR30537">
    <property type="entry name" value="HTH-TYPE TRANSCRIPTIONAL REGULATOR"/>
    <property type="match status" value="1"/>
</dbReference>
<evidence type="ECO:0000256" key="4">
    <source>
        <dbReference type="ARBA" id="ARBA00023163"/>
    </source>
</evidence>
<dbReference type="InterPro" id="IPR058163">
    <property type="entry name" value="LysR-type_TF_proteobact-type"/>
</dbReference>
<keyword evidence="7" id="KW-1185">Reference proteome</keyword>
<dbReference type="AlphaFoldDB" id="A0A4R5M1D7"/>
<dbReference type="GO" id="GO:0006351">
    <property type="term" value="P:DNA-templated transcription"/>
    <property type="evidence" value="ECO:0007669"/>
    <property type="project" value="TreeGrafter"/>
</dbReference>
<dbReference type="Gene3D" id="1.10.10.10">
    <property type="entry name" value="Winged helix-like DNA-binding domain superfamily/Winged helix DNA-binding domain"/>
    <property type="match status" value="1"/>
</dbReference>
<keyword evidence="3" id="KW-0238">DNA-binding</keyword>
<evidence type="ECO:0000313" key="7">
    <source>
        <dbReference type="Proteomes" id="UP000295722"/>
    </source>
</evidence>
<dbReference type="EMBL" id="SMRP01000024">
    <property type="protein sequence ID" value="TDG19109.1"/>
    <property type="molecule type" value="Genomic_DNA"/>
</dbReference>
<protein>
    <submittedName>
        <fullName evidence="6">LysR family transcriptional regulator</fullName>
    </submittedName>
</protein>
<dbReference type="Proteomes" id="UP000295722">
    <property type="component" value="Unassembled WGS sequence"/>
</dbReference>
<evidence type="ECO:0000313" key="6">
    <source>
        <dbReference type="EMBL" id="TDG19109.1"/>
    </source>
</evidence>
<dbReference type="InterPro" id="IPR000847">
    <property type="entry name" value="LysR_HTH_N"/>
</dbReference>
<keyword evidence="2" id="KW-0805">Transcription regulation</keyword>
<evidence type="ECO:0000259" key="5">
    <source>
        <dbReference type="PROSITE" id="PS50931"/>
    </source>
</evidence>
<sequence length="387" mass="41735">MGVAGGHIQKMPAASAATICLSHGNGLVGVLFPIRRASPFRTPQAEYTGWLGRAASEVHGRGDNNLSLDSQFLALGVLNFAQSSTPSSLKMTTRRKLPPLNAVKAFEAAARLGGFTAAGEELFVSPGAISRHVANLESFLGITLFKRGHNEVRLTQEGSEYLAKVAGALSAIEDASRRASAPSGTQSLHIHALPTFAEFWLLPRLGAFRMAHPDARIQLTTSMEETDWDTDSADISVYASEGGWNERGIHLFDTTISPVCGPQWRDAADRDMRISPNELVDWPLLSSVNKAADWLRWFHACELQPDSARPQYLFGTSSMAYKAAMNGLGAVCAELAFVGQACADGQLLRLSTVIAPGSSYFVEARPGKKESDLSRAFKEWIVDQAGS</sequence>
<gene>
    <name evidence="6" type="ORF">EYW47_31765</name>
</gene>
<dbReference type="SUPFAM" id="SSF46785">
    <property type="entry name" value="Winged helix' DNA-binding domain"/>
    <property type="match status" value="1"/>
</dbReference>
<dbReference type="InterPro" id="IPR036390">
    <property type="entry name" value="WH_DNA-bd_sf"/>
</dbReference>
<dbReference type="Pfam" id="PF03466">
    <property type="entry name" value="LysR_substrate"/>
    <property type="match status" value="1"/>
</dbReference>
<feature type="domain" description="HTH lysR-type" evidence="5">
    <location>
        <begin position="98"/>
        <end position="155"/>
    </location>
</feature>
<comment type="caution">
    <text evidence="6">The sequence shown here is derived from an EMBL/GenBank/DDBJ whole genome shotgun (WGS) entry which is preliminary data.</text>
</comment>
<organism evidence="6 7">
    <name type="scientific">Paraburkholderia silviterrae</name>
    <dbReference type="NCBI Taxonomy" id="2528715"/>
    <lineage>
        <taxon>Bacteria</taxon>
        <taxon>Pseudomonadati</taxon>
        <taxon>Pseudomonadota</taxon>
        <taxon>Betaproteobacteria</taxon>
        <taxon>Burkholderiales</taxon>
        <taxon>Burkholderiaceae</taxon>
        <taxon>Paraburkholderia</taxon>
    </lineage>
</organism>
<dbReference type="GO" id="GO:0043565">
    <property type="term" value="F:sequence-specific DNA binding"/>
    <property type="evidence" value="ECO:0007669"/>
    <property type="project" value="TreeGrafter"/>
</dbReference>
<keyword evidence="4" id="KW-0804">Transcription</keyword>
<dbReference type="PRINTS" id="PR00039">
    <property type="entry name" value="HTHLYSR"/>
</dbReference>
<comment type="similarity">
    <text evidence="1">Belongs to the LysR transcriptional regulatory family.</text>
</comment>
<proteinExistence type="inferred from homology"/>
<dbReference type="PROSITE" id="PS50931">
    <property type="entry name" value="HTH_LYSR"/>
    <property type="match status" value="1"/>
</dbReference>
<dbReference type="InterPro" id="IPR036388">
    <property type="entry name" value="WH-like_DNA-bd_sf"/>
</dbReference>
<dbReference type="OrthoDB" id="9794694at2"/>
<dbReference type="Pfam" id="PF00126">
    <property type="entry name" value="HTH_1"/>
    <property type="match status" value="1"/>
</dbReference>
<evidence type="ECO:0000256" key="3">
    <source>
        <dbReference type="ARBA" id="ARBA00023125"/>
    </source>
</evidence>
<dbReference type="Gene3D" id="3.40.190.10">
    <property type="entry name" value="Periplasmic binding protein-like II"/>
    <property type="match status" value="2"/>
</dbReference>
<dbReference type="InterPro" id="IPR005119">
    <property type="entry name" value="LysR_subst-bd"/>
</dbReference>
<accession>A0A4R5M1D7</accession>
<dbReference type="SUPFAM" id="SSF53850">
    <property type="entry name" value="Periplasmic binding protein-like II"/>
    <property type="match status" value="1"/>
</dbReference>
<evidence type="ECO:0000256" key="2">
    <source>
        <dbReference type="ARBA" id="ARBA00023015"/>
    </source>
</evidence>
<reference evidence="6 7" key="1">
    <citation type="submission" date="2019-03" db="EMBL/GenBank/DDBJ databases">
        <title>Paraburkholderia sp. 4M-K11, isolated from subtropical forest soil.</title>
        <authorList>
            <person name="Gao Z.-H."/>
            <person name="Qiu L.-H."/>
        </authorList>
    </citation>
    <scope>NUCLEOTIDE SEQUENCE [LARGE SCALE GENOMIC DNA]</scope>
    <source>
        <strain evidence="6 7">4M-K11</strain>
    </source>
</reference>